<organism evidence="5 6">
    <name type="scientific">Belliella kenyensis</name>
    <dbReference type="NCBI Taxonomy" id="1472724"/>
    <lineage>
        <taxon>Bacteria</taxon>
        <taxon>Pseudomonadati</taxon>
        <taxon>Bacteroidota</taxon>
        <taxon>Cytophagia</taxon>
        <taxon>Cytophagales</taxon>
        <taxon>Cyclobacteriaceae</taxon>
        <taxon>Belliella</taxon>
    </lineage>
</organism>
<comment type="caution">
    <text evidence="5">The sequence shown here is derived from an EMBL/GenBank/DDBJ whole genome shotgun (WGS) entry which is preliminary data.</text>
</comment>
<keyword evidence="1" id="KW-0540">Nuclease</keyword>
<evidence type="ECO:0000259" key="4">
    <source>
        <dbReference type="SMART" id="SM00479"/>
    </source>
</evidence>
<dbReference type="RefSeq" id="WP_241296772.1">
    <property type="nucleotide sequence ID" value="NZ_JAKZGR010000016.1"/>
</dbReference>
<reference evidence="6" key="1">
    <citation type="journal article" date="2019" name="Int. J. Syst. Evol. Microbiol.">
        <title>The Global Catalogue of Microorganisms (GCM) 10K type strain sequencing project: providing services to taxonomists for standard genome sequencing and annotation.</title>
        <authorList>
            <consortium name="The Broad Institute Genomics Platform"/>
            <consortium name="The Broad Institute Genome Sequencing Center for Infectious Disease"/>
            <person name="Wu L."/>
            <person name="Ma J."/>
        </authorList>
    </citation>
    <scope>NUCLEOTIDE SEQUENCE [LARGE SCALE GENOMIC DNA]</scope>
    <source>
        <strain evidence="6">CECT 8551</strain>
    </source>
</reference>
<accession>A0ABV8EM44</accession>
<evidence type="ECO:0000256" key="3">
    <source>
        <dbReference type="ARBA" id="ARBA00022839"/>
    </source>
</evidence>
<dbReference type="CDD" id="cd06127">
    <property type="entry name" value="DEDDh"/>
    <property type="match status" value="1"/>
</dbReference>
<keyword evidence="2" id="KW-0378">Hydrolase</keyword>
<dbReference type="Pfam" id="PF00929">
    <property type="entry name" value="RNase_T"/>
    <property type="match status" value="1"/>
</dbReference>
<dbReference type="PANTHER" id="PTHR30231">
    <property type="entry name" value="DNA POLYMERASE III SUBUNIT EPSILON"/>
    <property type="match status" value="1"/>
</dbReference>
<dbReference type="PANTHER" id="PTHR30231:SF4">
    <property type="entry name" value="PROTEIN NEN2"/>
    <property type="match status" value="1"/>
</dbReference>
<dbReference type="EMBL" id="JBHSAV010000047">
    <property type="protein sequence ID" value="MFC3976736.1"/>
    <property type="molecule type" value="Genomic_DNA"/>
</dbReference>
<evidence type="ECO:0000256" key="1">
    <source>
        <dbReference type="ARBA" id="ARBA00022722"/>
    </source>
</evidence>
<dbReference type="SMART" id="SM00479">
    <property type="entry name" value="EXOIII"/>
    <property type="match status" value="1"/>
</dbReference>
<keyword evidence="6" id="KW-1185">Reference proteome</keyword>
<dbReference type="SUPFAM" id="SSF53098">
    <property type="entry name" value="Ribonuclease H-like"/>
    <property type="match status" value="1"/>
</dbReference>
<gene>
    <name evidence="5" type="ORF">ACFOUP_10140</name>
</gene>
<dbReference type="InterPro" id="IPR036397">
    <property type="entry name" value="RNaseH_sf"/>
</dbReference>
<evidence type="ECO:0000256" key="2">
    <source>
        <dbReference type="ARBA" id="ARBA00022801"/>
    </source>
</evidence>
<dbReference type="InterPro" id="IPR013520">
    <property type="entry name" value="Ribonucl_H"/>
</dbReference>
<dbReference type="InterPro" id="IPR012337">
    <property type="entry name" value="RNaseH-like_sf"/>
</dbReference>
<name>A0ABV8EM44_9BACT</name>
<evidence type="ECO:0000313" key="6">
    <source>
        <dbReference type="Proteomes" id="UP001595766"/>
    </source>
</evidence>
<dbReference type="Proteomes" id="UP001595766">
    <property type="component" value="Unassembled WGS sequence"/>
</dbReference>
<sequence>MGFLDFIFRNKPSKSNFVVQYEKFMIKKQAEFTPIDQLNFTILDTETTGLDIKKDYIVSFGAVKMKGYRLNLEQSWEVYLDAPLQNEASLKVHEILYPIEISPLKDFAADLLKYIDRDIIVGHHIGFDLGMLEKILKSFGLKQILNPILDTQALAIRLEQGPHFDRRLMRKGEYALDALCERYGIPLDDRHTASGDAFLTAQLLMKLLKLAEKKGIKNFKDLMMVY</sequence>
<proteinExistence type="predicted"/>
<protein>
    <submittedName>
        <fullName evidence="5">PolC-type DNA polymerase III</fullName>
    </submittedName>
</protein>
<keyword evidence="3" id="KW-0269">Exonuclease</keyword>
<evidence type="ECO:0000313" key="5">
    <source>
        <dbReference type="EMBL" id="MFC3976736.1"/>
    </source>
</evidence>
<dbReference type="Gene3D" id="3.30.420.10">
    <property type="entry name" value="Ribonuclease H-like superfamily/Ribonuclease H"/>
    <property type="match status" value="1"/>
</dbReference>
<feature type="domain" description="Exonuclease" evidence="4">
    <location>
        <begin position="39"/>
        <end position="213"/>
    </location>
</feature>